<evidence type="ECO:0000256" key="3">
    <source>
        <dbReference type="ARBA" id="ARBA00022490"/>
    </source>
</evidence>
<accession>A0A1Q3FUW3</accession>
<feature type="compositionally biased region" description="Basic and acidic residues" evidence="6">
    <location>
        <begin position="806"/>
        <end position="866"/>
    </location>
</feature>
<feature type="compositionally biased region" description="Low complexity" evidence="6">
    <location>
        <begin position="549"/>
        <end position="560"/>
    </location>
</feature>
<feature type="compositionally biased region" description="Basic and acidic residues" evidence="6">
    <location>
        <begin position="84"/>
        <end position="148"/>
    </location>
</feature>
<evidence type="ECO:0000256" key="5">
    <source>
        <dbReference type="ARBA" id="ARBA00023212"/>
    </source>
</evidence>
<feature type="region of interest" description="Disordered" evidence="6">
    <location>
        <begin position="1093"/>
        <end position="1179"/>
    </location>
</feature>
<feature type="compositionally biased region" description="Basic and acidic residues" evidence="6">
    <location>
        <begin position="576"/>
        <end position="585"/>
    </location>
</feature>
<evidence type="ECO:0000256" key="2">
    <source>
        <dbReference type="ARBA" id="ARBA00007525"/>
    </source>
</evidence>
<evidence type="ECO:0000256" key="1">
    <source>
        <dbReference type="ARBA" id="ARBA00004245"/>
    </source>
</evidence>
<sequence>MAESGEDLQQLSKNQPEFYINSMHDDEAGNRDASVQKQTRPSSANKDELQKEREERIKQIKERQNEERQRKLEELKAQALAAQKFREQKEEERRRRMEDLRRRENDRRSQVEERRRAIQEAENERRQYILQKNQERDQRMDAKRRNERSSIQFAFGSSTPRMIETSDSGMCSSFWAHRRATSITNVAYTGAPLTRRSSERELTDGSSKKRATSASGLDRSTDDDTADMSYQRTVNRRKTDLMPTIPSPRDSSRSSLGTHTPRTPGRAFSMTRLDQLAQPRRRNGEHISAILERERRQALELENLTRLSLSSSRSSPTADGTSAGKRMSRSMSQLATAGHQHHHHHHGGKFRFHDSSSSSVGSRAGVRKSSFNASSHSDSPMGRPDTSKSMSQLNTAGRHASSRLSRTERLRQQVREQLNGSAHQTSTLASTTATGLRSGEITPNSLNTSRPGSAMSSSTTASGVVYRRSLPASAGSQRKPRPISIAVTGVSGLAKEEKPPLPKSSTGNTSSTSLERKRSQSGTSTPAKPAAAPDTPARKHSSAERPHRGSSNSNSASARGTPKASSTPLQSPGPEKANRTLHDSLVKPNKKQASQEQLAAPLPKEGSSVSAKSTDEKVEVVEQKQEEPVTVTETVTAEETVVQEQQIIVTESKTEAEIVAEAEPVKEQPQLVEPEKGANSHEEKKDDMKDSTIAVAPPQPAAVTNLLDAVAQEGSNGDLMTASMIAKRITTEEEAKAALAERRRLAREEAERQAELERQRIAAEEEAERQRQYEEEERLRKLEEESIRLAEEARRLEEERLQQAIEEATKREEEERQRREEEARQKIEREESERKAREEAERQRIEMAERLKKEEKEREERRKRVEAIMSRTRAKGGSATNTPTKQSDEKDNAMSKSHIVTSSTPAVMADSTMSMTDSMLGSVDQPQHQQDSQDPDQAPSSGAESLEQAVQSLSLENTNNNNNNNASSNNATSNGNHNNNNGSDYERSVTEKENLLLGAFNNKGSSAGSQQPSSLESSSTTPSATTNGKSTPGATTIAETTELIIEDAIMSGQTNGHKNGSIDNVFTQNPPTVDAKFLTHFDDADELLAPVLPPSDAPDSLTNPLDAANDSATAVPPPTSQLIDFSSFQSLTAEQSEQPQQHQDDDPFGLNINSINNNNNNTNINNSSSVNPFDEDDSSSTVVTGSTTAFSTNTTSLFTGSDANLISNSNFLNNNSTRLVATSDSQDNRDLSLL</sequence>
<feature type="compositionally biased region" description="Low complexity" evidence="6">
    <location>
        <begin position="910"/>
        <end position="941"/>
    </location>
</feature>
<keyword evidence="4" id="KW-0175">Coiled coil</keyword>
<evidence type="ECO:0000256" key="4">
    <source>
        <dbReference type="ARBA" id="ARBA00023054"/>
    </source>
</evidence>
<reference evidence="7" key="1">
    <citation type="submission" date="2017-01" db="EMBL/GenBank/DDBJ databases">
        <title>A deep insight into the sialotranscriptome of adult male and female Cluex tarsalis mosquitoes.</title>
        <authorList>
            <person name="Ribeiro J.M."/>
            <person name="Moreira F."/>
            <person name="Bernard K.A."/>
            <person name="Calvo E."/>
        </authorList>
    </citation>
    <scope>NUCLEOTIDE SEQUENCE</scope>
    <source>
        <strain evidence="7">Kern County</strain>
        <tissue evidence="7">Salivary glands</tissue>
    </source>
</reference>
<proteinExistence type="inferred from homology"/>
<keyword evidence="5" id="KW-0206">Cytoskeleton</keyword>
<feature type="compositionally biased region" description="Low complexity" evidence="6">
    <location>
        <begin position="1004"/>
        <end position="1026"/>
    </location>
</feature>
<evidence type="ECO:0000313" key="7">
    <source>
        <dbReference type="EMBL" id="JAV31357.1"/>
    </source>
</evidence>
<feature type="compositionally biased region" description="Basic and acidic residues" evidence="6">
    <location>
        <begin position="45"/>
        <end position="76"/>
    </location>
</feature>
<organism evidence="7">
    <name type="scientific">Culex tarsalis</name>
    <name type="common">Encephalitis mosquito</name>
    <dbReference type="NCBI Taxonomy" id="7177"/>
    <lineage>
        <taxon>Eukaryota</taxon>
        <taxon>Metazoa</taxon>
        <taxon>Ecdysozoa</taxon>
        <taxon>Arthropoda</taxon>
        <taxon>Hexapoda</taxon>
        <taxon>Insecta</taxon>
        <taxon>Pterygota</taxon>
        <taxon>Neoptera</taxon>
        <taxon>Endopterygota</taxon>
        <taxon>Diptera</taxon>
        <taxon>Nematocera</taxon>
        <taxon>Culicoidea</taxon>
        <taxon>Culicidae</taxon>
        <taxon>Culicinae</taxon>
        <taxon>Culicini</taxon>
        <taxon>Culex</taxon>
        <taxon>Culex</taxon>
    </lineage>
</organism>
<feature type="compositionally biased region" description="Polar residues" evidence="6">
    <location>
        <begin position="894"/>
        <end position="905"/>
    </location>
</feature>
<feature type="region of interest" description="Disordered" evidence="6">
    <location>
        <begin position="806"/>
        <end position="988"/>
    </location>
</feature>
<feature type="region of interest" description="Disordered" evidence="6">
    <location>
        <begin position="1"/>
        <end position="159"/>
    </location>
</feature>
<feature type="compositionally biased region" description="Low complexity" evidence="6">
    <location>
        <begin position="523"/>
        <end position="535"/>
    </location>
</feature>
<protein>
    <submittedName>
        <fullName evidence="7">Putative microtubule-associated protein</fullName>
    </submittedName>
</protein>
<feature type="compositionally biased region" description="Polar residues" evidence="6">
    <location>
        <begin position="1120"/>
        <end position="1141"/>
    </location>
</feature>
<feature type="compositionally biased region" description="Low complexity" evidence="6">
    <location>
        <begin position="421"/>
        <end position="434"/>
    </location>
</feature>
<feature type="compositionally biased region" description="Basic and acidic residues" evidence="6">
    <location>
        <begin position="196"/>
        <end position="207"/>
    </location>
</feature>
<dbReference type="Pfam" id="PF05672">
    <property type="entry name" value="MAP7"/>
    <property type="match status" value="1"/>
</dbReference>
<feature type="region of interest" description="Disordered" evidence="6">
    <location>
        <begin position="745"/>
        <end position="779"/>
    </location>
</feature>
<feature type="compositionally biased region" description="Low complexity" evidence="6">
    <location>
        <begin position="957"/>
        <end position="983"/>
    </location>
</feature>
<feature type="compositionally biased region" description="Low complexity" evidence="6">
    <location>
        <begin position="1151"/>
        <end position="1171"/>
    </location>
</feature>
<keyword evidence="3" id="KW-0963">Cytoplasm</keyword>
<feature type="region of interest" description="Disordered" evidence="6">
    <location>
        <begin position="661"/>
        <end position="689"/>
    </location>
</feature>
<feature type="compositionally biased region" description="Basic residues" evidence="6">
    <location>
        <begin position="339"/>
        <end position="350"/>
    </location>
</feature>
<name>A0A1Q3FUW3_CULTA</name>
<dbReference type="AlphaFoldDB" id="A0A1Q3FUW3"/>
<dbReference type="EMBL" id="GFDL01003688">
    <property type="protein sequence ID" value="JAV31357.1"/>
    <property type="molecule type" value="Transcribed_RNA"/>
</dbReference>
<dbReference type="GO" id="GO:0000226">
    <property type="term" value="P:microtubule cytoskeleton organization"/>
    <property type="evidence" value="ECO:0007669"/>
    <property type="project" value="InterPro"/>
</dbReference>
<feature type="region of interest" description="Disordered" evidence="6">
    <location>
        <begin position="194"/>
        <end position="289"/>
    </location>
</feature>
<feature type="compositionally biased region" description="Polar residues" evidence="6">
    <location>
        <begin position="149"/>
        <end position="159"/>
    </location>
</feature>
<comment type="similarity">
    <text evidence="2">Belongs to the MAP7 family.</text>
</comment>
<dbReference type="GO" id="GO:0015630">
    <property type="term" value="C:microtubule cytoskeleton"/>
    <property type="evidence" value="ECO:0007669"/>
    <property type="project" value="InterPro"/>
</dbReference>
<dbReference type="InterPro" id="IPR008604">
    <property type="entry name" value="MAP7_fam"/>
</dbReference>
<comment type="subcellular location">
    <subcellularLocation>
        <location evidence="1">Cytoplasm</location>
        <location evidence="1">Cytoskeleton</location>
    </subcellularLocation>
</comment>
<feature type="region of interest" description="Disordered" evidence="6">
    <location>
        <begin position="307"/>
        <end position="461"/>
    </location>
</feature>
<dbReference type="PANTHER" id="PTHR15073">
    <property type="entry name" value="MICROTUBULE-ASSOCIATED PROTEIN"/>
    <property type="match status" value="1"/>
</dbReference>
<feature type="compositionally biased region" description="Low complexity" evidence="6">
    <location>
        <begin position="452"/>
        <end position="461"/>
    </location>
</feature>
<feature type="compositionally biased region" description="Polar residues" evidence="6">
    <location>
        <begin position="503"/>
        <end position="513"/>
    </location>
</feature>
<feature type="compositionally biased region" description="Polar residues" evidence="6">
    <location>
        <begin position="441"/>
        <end position="451"/>
    </location>
</feature>
<feature type="region of interest" description="Disordered" evidence="6">
    <location>
        <begin position="489"/>
        <end position="636"/>
    </location>
</feature>
<feature type="compositionally biased region" description="Basic and acidic residues" evidence="6">
    <location>
        <begin position="673"/>
        <end position="689"/>
    </location>
</feature>
<feature type="compositionally biased region" description="Low complexity" evidence="6">
    <location>
        <begin position="355"/>
        <end position="370"/>
    </location>
</feature>
<feature type="region of interest" description="Disordered" evidence="6">
    <location>
        <begin position="1000"/>
        <end position="1035"/>
    </location>
</feature>
<dbReference type="PANTHER" id="PTHR15073:SF18">
    <property type="entry name" value="ENSCONSIN, ISOFORM F"/>
    <property type="match status" value="1"/>
</dbReference>
<feature type="compositionally biased region" description="Polar residues" evidence="6">
    <location>
        <begin position="33"/>
        <end position="44"/>
    </location>
</feature>
<feature type="compositionally biased region" description="Basic and acidic residues" evidence="6">
    <location>
        <begin position="613"/>
        <end position="627"/>
    </location>
</feature>
<feature type="compositionally biased region" description="Basic and acidic residues" evidence="6">
    <location>
        <begin position="405"/>
        <end position="414"/>
    </location>
</feature>
<evidence type="ECO:0000256" key="6">
    <source>
        <dbReference type="SAM" id="MobiDB-lite"/>
    </source>
</evidence>
<dbReference type="InterPro" id="IPR051483">
    <property type="entry name" value="MAP7_domain-containing"/>
</dbReference>